<name>A0A2G5BJR3_COERN</name>
<evidence type="ECO:0000313" key="1">
    <source>
        <dbReference type="EMBL" id="PIA19250.1"/>
    </source>
</evidence>
<organism evidence="1 2">
    <name type="scientific">Coemansia reversa (strain ATCC 12441 / NRRL 1564)</name>
    <dbReference type="NCBI Taxonomy" id="763665"/>
    <lineage>
        <taxon>Eukaryota</taxon>
        <taxon>Fungi</taxon>
        <taxon>Fungi incertae sedis</taxon>
        <taxon>Zoopagomycota</taxon>
        <taxon>Kickxellomycotina</taxon>
        <taxon>Kickxellomycetes</taxon>
        <taxon>Kickxellales</taxon>
        <taxon>Kickxellaceae</taxon>
        <taxon>Coemansia</taxon>
    </lineage>
</organism>
<sequence>MAKPITYFLHPSQKQGSAAMLRSGAMTDGLCRAWNDNRYIKTSVRTYNVTIFFHET</sequence>
<gene>
    <name evidence="1" type="ORF">COEREDRAFT_79205</name>
</gene>
<accession>A0A2G5BJR3</accession>
<evidence type="ECO:0000313" key="2">
    <source>
        <dbReference type="Proteomes" id="UP000242474"/>
    </source>
</evidence>
<keyword evidence="2" id="KW-1185">Reference proteome</keyword>
<reference evidence="1 2" key="1">
    <citation type="journal article" date="2015" name="Genome Biol. Evol.">
        <title>Phylogenomic analyses indicate that early fungi evolved digesting cell walls of algal ancestors of land plants.</title>
        <authorList>
            <person name="Chang Y."/>
            <person name="Wang S."/>
            <person name="Sekimoto S."/>
            <person name="Aerts A.L."/>
            <person name="Choi C."/>
            <person name="Clum A."/>
            <person name="LaButti K.M."/>
            <person name="Lindquist E.A."/>
            <person name="Yee Ngan C."/>
            <person name="Ohm R.A."/>
            <person name="Salamov A.A."/>
            <person name="Grigoriev I.V."/>
            <person name="Spatafora J.W."/>
            <person name="Berbee M.L."/>
        </authorList>
    </citation>
    <scope>NUCLEOTIDE SEQUENCE [LARGE SCALE GENOMIC DNA]</scope>
    <source>
        <strain evidence="1 2">NRRL 1564</strain>
    </source>
</reference>
<dbReference type="AlphaFoldDB" id="A0A2G5BJR3"/>
<dbReference type="EMBL" id="KZ303487">
    <property type="protein sequence ID" value="PIA19250.1"/>
    <property type="molecule type" value="Genomic_DNA"/>
</dbReference>
<proteinExistence type="predicted"/>
<protein>
    <submittedName>
        <fullName evidence="1">Uncharacterized protein</fullName>
    </submittedName>
</protein>
<dbReference type="Proteomes" id="UP000242474">
    <property type="component" value="Unassembled WGS sequence"/>
</dbReference>